<dbReference type="SUPFAM" id="SSF52283">
    <property type="entry name" value="Formate/glycerate dehydrogenase catalytic domain-like"/>
    <property type="match status" value="1"/>
</dbReference>
<evidence type="ECO:0000313" key="7">
    <source>
        <dbReference type="EMBL" id="SMO96093.1"/>
    </source>
</evidence>
<dbReference type="GO" id="GO:0051287">
    <property type="term" value="F:NAD binding"/>
    <property type="evidence" value="ECO:0007669"/>
    <property type="project" value="InterPro"/>
</dbReference>
<dbReference type="InterPro" id="IPR050223">
    <property type="entry name" value="D-isomer_2-hydroxyacid_DH"/>
</dbReference>
<comment type="similarity">
    <text evidence="1 4">Belongs to the D-isomer specific 2-hydroxyacid dehydrogenase family.</text>
</comment>
<name>A0A521FIQ8_9BACT</name>
<gene>
    <name evidence="7" type="ORF">SAMN06265219_12013</name>
</gene>
<evidence type="ECO:0000256" key="3">
    <source>
        <dbReference type="ARBA" id="ARBA00023027"/>
    </source>
</evidence>
<dbReference type="Gene3D" id="3.40.50.720">
    <property type="entry name" value="NAD(P)-binding Rossmann-like Domain"/>
    <property type="match status" value="2"/>
</dbReference>
<proteinExistence type="inferred from homology"/>
<accession>A0A521FIQ8</accession>
<dbReference type="GO" id="GO:0016618">
    <property type="term" value="F:hydroxypyruvate reductase [NAD(P)H] activity"/>
    <property type="evidence" value="ECO:0007669"/>
    <property type="project" value="TreeGrafter"/>
</dbReference>
<dbReference type="GO" id="GO:0005829">
    <property type="term" value="C:cytosol"/>
    <property type="evidence" value="ECO:0007669"/>
    <property type="project" value="TreeGrafter"/>
</dbReference>
<feature type="domain" description="D-isomer specific 2-hydroxyacid dehydrogenase NAD-binding" evidence="6">
    <location>
        <begin position="112"/>
        <end position="291"/>
    </location>
</feature>
<dbReference type="FunFam" id="3.40.50.720:FF:000203">
    <property type="entry name" value="D-3-phosphoglycerate dehydrogenase (SerA)"/>
    <property type="match status" value="1"/>
</dbReference>
<dbReference type="Pfam" id="PF02826">
    <property type="entry name" value="2-Hacid_dh_C"/>
    <property type="match status" value="1"/>
</dbReference>
<dbReference type="Pfam" id="PF00389">
    <property type="entry name" value="2-Hacid_dh"/>
    <property type="match status" value="1"/>
</dbReference>
<dbReference type="PANTHER" id="PTHR10996">
    <property type="entry name" value="2-HYDROXYACID DEHYDROGENASE-RELATED"/>
    <property type="match status" value="1"/>
</dbReference>
<dbReference type="PANTHER" id="PTHR10996:SF283">
    <property type="entry name" value="GLYOXYLATE_HYDROXYPYRUVATE REDUCTASE B"/>
    <property type="match status" value="1"/>
</dbReference>
<keyword evidence="8" id="KW-1185">Reference proteome</keyword>
<dbReference type="Proteomes" id="UP000317557">
    <property type="component" value="Unassembled WGS sequence"/>
</dbReference>
<keyword evidence="2 4" id="KW-0560">Oxidoreductase</keyword>
<sequence length="327" mass="36286">MPSTTHRILITEPIPEKAIDFLKQHGEVTVGEKGTYQNQEHLIRDIKGYDALLCMLSNPVNKRVLEAADRLKIVANFAVGYDNIDVETAHELGIKVANTPDVLTEACGDYAMGLLMALSRKFNEAEAYLREGNFTGWEPLGFLGMELRNKTLGIIGMGRIGQAFARRARAFGMQIKYHNRSRINPEIEKELEATYIADHYELARQSDVLSLNCPLTEETHHLVDRNLLEIMPEHALLVNISRGAVIDEAELAKALKEEVIVGAALDVFENEPEVNPELLKTPNTLLLPHIASATHETREAIGMLAAQAIADILEGKLASEVPNLIRP</sequence>
<dbReference type="InterPro" id="IPR006139">
    <property type="entry name" value="D-isomer_2_OHA_DH_cat_dom"/>
</dbReference>
<evidence type="ECO:0000256" key="4">
    <source>
        <dbReference type="RuleBase" id="RU003719"/>
    </source>
</evidence>
<keyword evidence="3" id="KW-0520">NAD</keyword>
<dbReference type="SUPFAM" id="SSF51735">
    <property type="entry name" value="NAD(P)-binding Rossmann-fold domains"/>
    <property type="match status" value="1"/>
</dbReference>
<dbReference type="OrthoDB" id="9777288at2"/>
<reference evidence="7 8" key="1">
    <citation type="submission" date="2017-05" db="EMBL/GenBank/DDBJ databases">
        <authorList>
            <person name="Varghese N."/>
            <person name="Submissions S."/>
        </authorList>
    </citation>
    <scope>NUCLEOTIDE SEQUENCE [LARGE SCALE GENOMIC DNA]</scope>
    <source>
        <strain evidence="7 8">DSM 21985</strain>
    </source>
</reference>
<protein>
    <submittedName>
        <fullName evidence="7">Glyoxylate reductase</fullName>
    </submittedName>
</protein>
<evidence type="ECO:0000313" key="8">
    <source>
        <dbReference type="Proteomes" id="UP000317557"/>
    </source>
</evidence>
<dbReference type="InterPro" id="IPR036291">
    <property type="entry name" value="NAD(P)-bd_dom_sf"/>
</dbReference>
<dbReference type="RefSeq" id="WP_142456170.1">
    <property type="nucleotide sequence ID" value="NZ_FXTP01000020.1"/>
</dbReference>
<dbReference type="CDD" id="cd05301">
    <property type="entry name" value="GDH"/>
    <property type="match status" value="1"/>
</dbReference>
<dbReference type="InterPro" id="IPR029752">
    <property type="entry name" value="D-isomer_DH_CS1"/>
</dbReference>
<evidence type="ECO:0000256" key="1">
    <source>
        <dbReference type="ARBA" id="ARBA00005854"/>
    </source>
</evidence>
<evidence type="ECO:0000259" key="6">
    <source>
        <dbReference type="Pfam" id="PF02826"/>
    </source>
</evidence>
<dbReference type="InterPro" id="IPR006140">
    <property type="entry name" value="D-isomer_DH_NAD-bd"/>
</dbReference>
<dbReference type="PROSITE" id="PS00065">
    <property type="entry name" value="D_2_HYDROXYACID_DH_1"/>
    <property type="match status" value="1"/>
</dbReference>
<dbReference type="EMBL" id="FXTP01000020">
    <property type="protein sequence ID" value="SMO96093.1"/>
    <property type="molecule type" value="Genomic_DNA"/>
</dbReference>
<dbReference type="GO" id="GO:0030267">
    <property type="term" value="F:glyoxylate reductase (NADPH) activity"/>
    <property type="evidence" value="ECO:0007669"/>
    <property type="project" value="TreeGrafter"/>
</dbReference>
<organism evidence="7 8">
    <name type="scientific">Gracilimonas mengyeensis</name>
    <dbReference type="NCBI Taxonomy" id="1302730"/>
    <lineage>
        <taxon>Bacteria</taxon>
        <taxon>Pseudomonadati</taxon>
        <taxon>Balneolota</taxon>
        <taxon>Balneolia</taxon>
        <taxon>Balneolales</taxon>
        <taxon>Balneolaceae</taxon>
        <taxon>Gracilimonas</taxon>
    </lineage>
</organism>
<evidence type="ECO:0000256" key="2">
    <source>
        <dbReference type="ARBA" id="ARBA00023002"/>
    </source>
</evidence>
<evidence type="ECO:0000259" key="5">
    <source>
        <dbReference type="Pfam" id="PF00389"/>
    </source>
</evidence>
<feature type="domain" description="D-isomer specific 2-hydroxyacid dehydrogenase catalytic" evidence="5">
    <location>
        <begin position="8"/>
        <end position="318"/>
    </location>
</feature>
<dbReference type="AlphaFoldDB" id="A0A521FIQ8"/>